<evidence type="ECO:0000256" key="1">
    <source>
        <dbReference type="SAM" id="MobiDB-lite"/>
    </source>
</evidence>
<evidence type="ECO:0008006" key="5">
    <source>
        <dbReference type="Google" id="ProtNLM"/>
    </source>
</evidence>
<feature type="chain" id="PRO_5043676325" description="Secreted protein" evidence="2">
    <location>
        <begin position="22"/>
        <end position="77"/>
    </location>
</feature>
<proteinExistence type="predicted"/>
<feature type="compositionally biased region" description="Polar residues" evidence="1">
    <location>
        <begin position="58"/>
        <end position="67"/>
    </location>
</feature>
<protein>
    <recommendedName>
        <fullName evidence="5">Secreted protein</fullName>
    </recommendedName>
</protein>
<dbReference type="EMBL" id="JAWWNJ010000049">
    <property type="protein sequence ID" value="KAK7016914.1"/>
    <property type="molecule type" value="Genomic_DNA"/>
</dbReference>
<evidence type="ECO:0000313" key="3">
    <source>
        <dbReference type="EMBL" id="KAK7016914.1"/>
    </source>
</evidence>
<gene>
    <name evidence="3" type="ORF">R3P38DRAFT_1331871</name>
</gene>
<organism evidence="3 4">
    <name type="scientific">Favolaschia claudopus</name>
    <dbReference type="NCBI Taxonomy" id="2862362"/>
    <lineage>
        <taxon>Eukaryota</taxon>
        <taxon>Fungi</taxon>
        <taxon>Dikarya</taxon>
        <taxon>Basidiomycota</taxon>
        <taxon>Agaricomycotina</taxon>
        <taxon>Agaricomycetes</taxon>
        <taxon>Agaricomycetidae</taxon>
        <taxon>Agaricales</taxon>
        <taxon>Marasmiineae</taxon>
        <taxon>Mycenaceae</taxon>
        <taxon>Favolaschia</taxon>
    </lineage>
</organism>
<dbReference type="Proteomes" id="UP001362999">
    <property type="component" value="Unassembled WGS sequence"/>
</dbReference>
<name>A0AAW0AW27_9AGAR</name>
<keyword evidence="2" id="KW-0732">Signal</keyword>
<reference evidence="3 4" key="1">
    <citation type="journal article" date="2024" name="J Genomics">
        <title>Draft genome sequencing and assembly of Favolaschia claudopus CIRM-BRFM 2984 isolated from oak limbs.</title>
        <authorList>
            <person name="Navarro D."/>
            <person name="Drula E."/>
            <person name="Chaduli D."/>
            <person name="Cazenave R."/>
            <person name="Ahrendt S."/>
            <person name="Wang J."/>
            <person name="Lipzen A."/>
            <person name="Daum C."/>
            <person name="Barry K."/>
            <person name="Grigoriev I.V."/>
            <person name="Favel A."/>
            <person name="Rosso M.N."/>
            <person name="Martin F."/>
        </authorList>
    </citation>
    <scope>NUCLEOTIDE SEQUENCE [LARGE SCALE GENOMIC DNA]</scope>
    <source>
        <strain evidence="3 4">CIRM-BRFM 2984</strain>
    </source>
</reference>
<feature type="signal peptide" evidence="2">
    <location>
        <begin position="1"/>
        <end position="21"/>
    </location>
</feature>
<accession>A0AAW0AW27</accession>
<evidence type="ECO:0000256" key="2">
    <source>
        <dbReference type="SAM" id="SignalP"/>
    </source>
</evidence>
<comment type="caution">
    <text evidence="3">The sequence shown here is derived from an EMBL/GenBank/DDBJ whole genome shotgun (WGS) entry which is preliminary data.</text>
</comment>
<keyword evidence="4" id="KW-1185">Reference proteome</keyword>
<dbReference type="AlphaFoldDB" id="A0AAW0AW27"/>
<sequence length="77" mass="7844">MSVAASLLATMFSPALDSGGAADWCRSAVGAGAADTVQPSVRKVQCVWLVATTRRHVTSTTVPPSGTGNRGHSAGRF</sequence>
<evidence type="ECO:0000313" key="4">
    <source>
        <dbReference type="Proteomes" id="UP001362999"/>
    </source>
</evidence>
<feature type="region of interest" description="Disordered" evidence="1">
    <location>
        <begin position="57"/>
        <end position="77"/>
    </location>
</feature>